<dbReference type="InterPro" id="IPR027268">
    <property type="entry name" value="Peptidase_M4/M1_CTD_sf"/>
</dbReference>
<sequence length="660" mass="73876">MTISYILSSIAVLLISLFFLFFRSNPTTRSDTMANTSATEALLDELRQNPVDPNSFARPDLSRVDHILWKAFVNFEKQTIGATVDLTVQKQTETVDEILLDTSGLSIDGVTDAQTGQPLNYTLSPSVAVFGAKLTVKLPASVRSTVRIAYRTSSKATALQWLKPEQTAGKRHPYLLSQCQAIHCRSILPIQDTPAVKQTYDAAIVAPKDLVVLMSAVRDGTGAVHQSDNSATKEYRFKQKIAIPSYLIAIAVGDLVSKEIGPRSHVWSEPALIDRCAYEFANTEKMLATAESIVGPYVWGVYDLLVLPPSFPFGGMENPCLTFVTPTLLAGDRSLESVVAHEIAHSWTGNLVTNKNWGHFWLNEGFTTFLENKIVGRLSGGEPNRQFRAFEGLKSLKNDIDNLGRDSPFTKLLIDHRGVDPDDAFSTVPYYKGHTFLFYLEQLLGGPEVFEPFLRTYIDNFKYKVIETNDFRSFLQNYFSDNKEALSRIDWGLWINGTGMPHIIPDYDQTLAKECIELANRWIAAADTDWSQFRANDISAMDAWQRVEFLNNLLAAPEGKISAAKVEAITRTYGLQDNHNSEIRCLWLRLSLAAHCKAYTADAVQFITSQGRMKFVKPIYKALYAWDETRQLAVDTFKANAHQLMDMSAKAVAKELHLNV</sequence>
<dbReference type="InterPro" id="IPR015211">
    <property type="entry name" value="Peptidase_M1_C"/>
</dbReference>
<dbReference type="OrthoDB" id="79562at2759"/>
<proteinExistence type="inferred from homology"/>
<feature type="active site" description="Proton donor" evidence="10">
    <location>
        <position position="430"/>
    </location>
</feature>
<dbReference type="GO" id="GO:0004177">
    <property type="term" value="F:aminopeptidase activity"/>
    <property type="evidence" value="ECO:0007669"/>
    <property type="project" value="TreeGrafter"/>
</dbReference>
<feature type="domain" description="Peptidase M1 leukotriene A4 hydrolase/aminopeptidase C-terminal" evidence="13">
    <location>
        <begin position="510"/>
        <end position="656"/>
    </location>
</feature>
<comment type="similarity">
    <text evidence="3">Belongs to the peptidase M1 family.</text>
</comment>
<organism evidence="14">
    <name type="scientific">Medioppia subpectinata</name>
    <dbReference type="NCBI Taxonomy" id="1979941"/>
    <lineage>
        <taxon>Eukaryota</taxon>
        <taxon>Metazoa</taxon>
        <taxon>Ecdysozoa</taxon>
        <taxon>Arthropoda</taxon>
        <taxon>Chelicerata</taxon>
        <taxon>Arachnida</taxon>
        <taxon>Acari</taxon>
        <taxon>Acariformes</taxon>
        <taxon>Sarcoptiformes</taxon>
        <taxon>Oribatida</taxon>
        <taxon>Brachypylina</taxon>
        <taxon>Oppioidea</taxon>
        <taxon>Oppiidae</taxon>
        <taxon>Medioppia</taxon>
    </lineage>
</organism>
<dbReference type="Pfam" id="PF09127">
    <property type="entry name" value="Leuk-A4-hydro_C"/>
    <property type="match status" value="1"/>
</dbReference>
<evidence type="ECO:0000259" key="13">
    <source>
        <dbReference type="SMART" id="SM01263"/>
    </source>
</evidence>
<evidence type="ECO:0000256" key="1">
    <source>
        <dbReference type="ARBA" id="ARBA00004496"/>
    </source>
</evidence>
<dbReference type="InterPro" id="IPR034015">
    <property type="entry name" value="M1_LTA4H"/>
</dbReference>
<dbReference type="InterPro" id="IPR042097">
    <property type="entry name" value="Aminopeptidase_N-like_N_sf"/>
</dbReference>
<dbReference type="Gene3D" id="2.60.40.1730">
    <property type="entry name" value="tricorn interacting facor f3 domain"/>
    <property type="match status" value="1"/>
</dbReference>
<dbReference type="FunFam" id="3.30.2010.30:FF:000001">
    <property type="entry name" value="Leukotriene A(4) hydrolase"/>
    <property type="match status" value="1"/>
</dbReference>
<dbReference type="Gene3D" id="1.25.40.320">
    <property type="entry name" value="Peptidase M1, leukotriene A4 hydrolase/aminopeptidase C-terminal domain"/>
    <property type="match status" value="1"/>
</dbReference>
<dbReference type="Pfam" id="PF01433">
    <property type="entry name" value="Peptidase_M1"/>
    <property type="match status" value="1"/>
</dbReference>
<evidence type="ECO:0000256" key="9">
    <source>
        <dbReference type="ARBA" id="ARBA00023049"/>
    </source>
</evidence>
<dbReference type="SUPFAM" id="SSF63737">
    <property type="entry name" value="Leukotriene A4 hydrolase N-terminal domain"/>
    <property type="match status" value="1"/>
</dbReference>
<comment type="subcellular location">
    <subcellularLocation>
        <location evidence="2">Cell membrane</location>
        <topology evidence="2">Lipid-anchor</topology>
        <topology evidence="2">GPI-anchor</topology>
    </subcellularLocation>
    <subcellularLocation>
        <location evidence="1">Cytoplasm</location>
    </subcellularLocation>
</comment>
<dbReference type="Proteomes" id="UP000759131">
    <property type="component" value="Unassembled WGS sequence"/>
</dbReference>
<reference evidence="14" key="1">
    <citation type="submission" date="2020-11" db="EMBL/GenBank/DDBJ databases">
        <authorList>
            <person name="Tran Van P."/>
        </authorList>
    </citation>
    <scope>NUCLEOTIDE SEQUENCE</scope>
</reference>
<feature type="binding site" evidence="11">
    <location>
        <begin position="178"/>
        <end position="180"/>
    </location>
    <ligand>
        <name>a peptide</name>
        <dbReference type="ChEBI" id="CHEBI:60466"/>
    </ligand>
</feature>
<dbReference type="FunFam" id="1.10.390.10:FF:000003">
    <property type="entry name" value="Leukotriene A(4) hydrolase"/>
    <property type="match status" value="1"/>
</dbReference>
<protein>
    <recommendedName>
        <fullName evidence="13">Peptidase M1 leukotriene A4 hydrolase/aminopeptidase C-terminal domain-containing protein</fullName>
    </recommendedName>
</protein>
<dbReference type="GO" id="GO:0005886">
    <property type="term" value="C:plasma membrane"/>
    <property type="evidence" value="ECO:0007669"/>
    <property type="project" value="UniProtKB-SubCell"/>
</dbReference>
<keyword evidence="4" id="KW-0963">Cytoplasm</keyword>
<dbReference type="SUPFAM" id="SSF55486">
    <property type="entry name" value="Metalloproteases ('zincins'), catalytic domain"/>
    <property type="match status" value="1"/>
</dbReference>
<evidence type="ECO:0000256" key="4">
    <source>
        <dbReference type="ARBA" id="ARBA00022490"/>
    </source>
</evidence>
<evidence type="ECO:0000256" key="8">
    <source>
        <dbReference type="ARBA" id="ARBA00022833"/>
    </source>
</evidence>
<dbReference type="GO" id="GO:0008237">
    <property type="term" value="F:metallopeptidase activity"/>
    <property type="evidence" value="ECO:0007669"/>
    <property type="project" value="UniProtKB-KW"/>
</dbReference>
<dbReference type="CDD" id="cd09599">
    <property type="entry name" value="M1_LTA4H"/>
    <property type="match status" value="1"/>
</dbReference>
<feature type="binding site" evidence="12">
    <location>
        <position position="341"/>
    </location>
    <ligand>
        <name>Zn(2+)</name>
        <dbReference type="ChEBI" id="CHEBI:29105"/>
        <note>catalytic</note>
    </ligand>
</feature>
<dbReference type="InterPro" id="IPR014782">
    <property type="entry name" value="Peptidase_M1_dom"/>
</dbReference>
<dbReference type="GO" id="GO:0004301">
    <property type="term" value="F:epoxide hydrolase activity"/>
    <property type="evidence" value="ECO:0007669"/>
    <property type="project" value="TreeGrafter"/>
</dbReference>
<dbReference type="InterPro" id="IPR016024">
    <property type="entry name" value="ARM-type_fold"/>
</dbReference>
<feature type="binding site" evidence="11">
    <location>
        <begin position="312"/>
        <end position="317"/>
    </location>
    <ligand>
        <name>a peptide</name>
        <dbReference type="ChEBI" id="CHEBI:60466"/>
    </ligand>
</feature>
<dbReference type="GO" id="GO:0043171">
    <property type="term" value="P:peptide catabolic process"/>
    <property type="evidence" value="ECO:0007669"/>
    <property type="project" value="TreeGrafter"/>
</dbReference>
<dbReference type="AlphaFoldDB" id="A0A7R9KUW0"/>
<dbReference type="InterPro" id="IPR045357">
    <property type="entry name" value="Aminopeptidase_N-like_N"/>
</dbReference>
<dbReference type="SUPFAM" id="SSF48371">
    <property type="entry name" value="ARM repeat"/>
    <property type="match status" value="1"/>
</dbReference>
<dbReference type="Pfam" id="PF17900">
    <property type="entry name" value="Peptidase_M1_N"/>
    <property type="match status" value="1"/>
</dbReference>
<evidence type="ECO:0000256" key="7">
    <source>
        <dbReference type="ARBA" id="ARBA00022801"/>
    </source>
</evidence>
<accession>A0A7R9KUW0</accession>
<evidence type="ECO:0000256" key="3">
    <source>
        <dbReference type="ARBA" id="ARBA00010136"/>
    </source>
</evidence>
<dbReference type="GO" id="GO:0008270">
    <property type="term" value="F:zinc ion binding"/>
    <property type="evidence" value="ECO:0007669"/>
    <property type="project" value="InterPro"/>
</dbReference>
<evidence type="ECO:0000256" key="11">
    <source>
        <dbReference type="PIRSR" id="PIRSR634015-2"/>
    </source>
</evidence>
<evidence type="ECO:0000256" key="10">
    <source>
        <dbReference type="PIRSR" id="PIRSR634015-1"/>
    </source>
</evidence>
<evidence type="ECO:0000256" key="12">
    <source>
        <dbReference type="PIRSR" id="PIRSR634015-3"/>
    </source>
</evidence>
<dbReference type="InterPro" id="IPR049980">
    <property type="entry name" value="LTA4H_cat"/>
</dbReference>
<dbReference type="Gene3D" id="3.30.2010.30">
    <property type="match status" value="1"/>
</dbReference>
<keyword evidence="6 12" id="KW-0479">Metal-binding</keyword>
<keyword evidence="15" id="KW-1185">Reference proteome</keyword>
<feature type="binding site" evidence="11">
    <location>
        <begin position="612"/>
        <end position="614"/>
    </location>
    <ligand>
        <name>a peptide</name>
        <dbReference type="ChEBI" id="CHEBI:60466"/>
    </ligand>
</feature>
<dbReference type="InterPro" id="IPR001930">
    <property type="entry name" value="Peptidase_M1"/>
</dbReference>
<keyword evidence="7" id="KW-0378">Hydrolase</keyword>
<evidence type="ECO:0000256" key="2">
    <source>
        <dbReference type="ARBA" id="ARBA00004609"/>
    </source>
</evidence>
<dbReference type="GO" id="GO:0005829">
    <property type="term" value="C:cytosol"/>
    <property type="evidence" value="ECO:0007669"/>
    <property type="project" value="TreeGrafter"/>
</dbReference>
<evidence type="ECO:0000256" key="5">
    <source>
        <dbReference type="ARBA" id="ARBA00022670"/>
    </source>
</evidence>
<evidence type="ECO:0000313" key="15">
    <source>
        <dbReference type="Proteomes" id="UP000759131"/>
    </source>
</evidence>
<feature type="binding site" evidence="12">
    <location>
        <position position="364"/>
    </location>
    <ligand>
        <name>Zn(2+)</name>
        <dbReference type="ChEBI" id="CHEBI:29105"/>
        <note>catalytic</note>
    </ligand>
</feature>
<dbReference type="PANTHER" id="PTHR45726:SF3">
    <property type="entry name" value="LEUKOTRIENE A-4 HYDROLASE"/>
    <property type="match status" value="1"/>
</dbReference>
<evidence type="ECO:0000256" key="6">
    <source>
        <dbReference type="ARBA" id="ARBA00022723"/>
    </source>
</evidence>
<dbReference type="PRINTS" id="PR00756">
    <property type="entry name" value="ALADIPTASE"/>
</dbReference>
<dbReference type="GO" id="GO:0006508">
    <property type="term" value="P:proteolysis"/>
    <property type="evidence" value="ECO:0007669"/>
    <property type="project" value="UniProtKB-KW"/>
</dbReference>
<keyword evidence="9" id="KW-0482">Metalloprotease</keyword>
<feature type="binding site" evidence="12">
    <location>
        <position position="345"/>
    </location>
    <ligand>
        <name>Zn(2+)</name>
        <dbReference type="ChEBI" id="CHEBI:29105"/>
        <note>catalytic</note>
    </ligand>
</feature>
<keyword evidence="8 12" id="KW-0862">Zinc</keyword>
<dbReference type="InterPro" id="IPR038502">
    <property type="entry name" value="M1_LTA-4_hydro/amino_C_sf"/>
</dbReference>
<dbReference type="SMART" id="SM01263">
    <property type="entry name" value="Leuk-A4-hydro_C"/>
    <property type="match status" value="1"/>
</dbReference>
<keyword evidence="5" id="KW-0645">Protease</keyword>
<dbReference type="FunFam" id="2.60.40.1730:FF:000004">
    <property type="entry name" value="Leukotriene A(4) hydrolase"/>
    <property type="match status" value="1"/>
</dbReference>
<gene>
    <name evidence="14" type="ORF">OSB1V03_LOCUS8921</name>
</gene>
<dbReference type="PANTHER" id="PTHR45726">
    <property type="entry name" value="LEUKOTRIENE A-4 HYDROLASE"/>
    <property type="match status" value="1"/>
</dbReference>
<dbReference type="EMBL" id="OC860344">
    <property type="protein sequence ID" value="CAD7628500.1"/>
    <property type="molecule type" value="Genomic_DNA"/>
</dbReference>
<dbReference type="Gene3D" id="1.10.390.10">
    <property type="entry name" value="Neutral Protease Domain 2"/>
    <property type="match status" value="1"/>
</dbReference>
<feature type="active site" description="Proton acceptor" evidence="10">
    <location>
        <position position="342"/>
    </location>
</feature>
<evidence type="ECO:0000313" key="14">
    <source>
        <dbReference type="EMBL" id="CAD7628500.1"/>
    </source>
</evidence>
<dbReference type="EMBL" id="CAJPIZ010005769">
    <property type="protein sequence ID" value="CAG2108930.1"/>
    <property type="molecule type" value="Genomic_DNA"/>
</dbReference>
<comment type="cofactor">
    <cofactor evidence="12">
        <name>Zn(2+)</name>
        <dbReference type="ChEBI" id="CHEBI:29105"/>
    </cofactor>
    <text evidence="12">Binds 1 zinc ion per subunit.</text>
</comment>
<name>A0A7R9KUW0_9ACAR</name>